<feature type="domain" description="Endonuclease/exonuclease/phosphatase" evidence="15">
    <location>
        <begin position="322"/>
        <end position="629"/>
    </location>
</feature>
<dbReference type="InterPro" id="IPR050410">
    <property type="entry name" value="CCR4/nocturin_mRNA_transcr"/>
</dbReference>
<evidence type="ECO:0000259" key="15">
    <source>
        <dbReference type="Pfam" id="PF03372"/>
    </source>
</evidence>
<dbReference type="Pfam" id="PF03372">
    <property type="entry name" value="Exo_endo_phos"/>
    <property type="match status" value="1"/>
</dbReference>
<evidence type="ECO:0000256" key="12">
    <source>
        <dbReference type="ARBA" id="ARBA00072755"/>
    </source>
</evidence>
<dbReference type="SUPFAM" id="SSF56219">
    <property type="entry name" value="DNase I-like"/>
    <property type="match status" value="1"/>
</dbReference>
<dbReference type="Proteomes" id="UP001209878">
    <property type="component" value="Unassembled WGS sequence"/>
</dbReference>
<keyword evidence="5" id="KW-0540">Nuclease</keyword>
<evidence type="ECO:0000256" key="10">
    <source>
        <dbReference type="ARBA" id="ARBA00022946"/>
    </source>
</evidence>
<dbReference type="GO" id="GO:0006397">
    <property type="term" value="P:mRNA processing"/>
    <property type="evidence" value="ECO:0007669"/>
    <property type="project" value="UniProtKB-KW"/>
</dbReference>
<comment type="subcellular location">
    <subcellularLocation>
        <location evidence="2">Mitochondrion matrix</location>
    </subcellularLocation>
</comment>
<comment type="caution">
    <text evidence="17">The sequence shown here is derived from an EMBL/GenBank/DDBJ whole genome shotgun (WGS) entry which is preliminary data.</text>
</comment>
<dbReference type="PANTHER" id="PTHR12121:SF37">
    <property type="entry name" value="2',5'-PHOSPHODIESTERASE 12"/>
    <property type="match status" value="1"/>
</dbReference>
<keyword evidence="8" id="KW-0269">Exonuclease</keyword>
<dbReference type="GO" id="GO:0005759">
    <property type="term" value="C:mitochondrial matrix"/>
    <property type="evidence" value="ECO:0007669"/>
    <property type="project" value="UniProtKB-SubCell"/>
</dbReference>
<accession>A0AAD9NLA8</accession>
<gene>
    <name evidence="17" type="ORF">NP493_817g01021</name>
</gene>
<evidence type="ECO:0000256" key="4">
    <source>
        <dbReference type="ARBA" id="ARBA00022664"/>
    </source>
</evidence>
<evidence type="ECO:0000256" key="5">
    <source>
        <dbReference type="ARBA" id="ARBA00022722"/>
    </source>
</evidence>
<dbReference type="Gene3D" id="3.60.10.10">
    <property type="entry name" value="Endonuclease/exonuclease/phosphatase"/>
    <property type="match status" value="1"/>
</dbReference>
<dbReference type="EMBL" id="JAODUO010000817">
    <property type="protein sequence ID" value="KAK2174220.1"/>
    <property type="molecule type" value="Genomic_DNA"/>
</dbReference>
<keyword evidence="11" id="KW-0496">Mitochondrion</keyword>
<keyword evidence="18" id="KW-1185">Reference proteome</keyword>
<evidence type="ECO:0000313" key="17">
    <source>
        <dbReference type="EMBL" id="KAK2174220.1"/>
    </source>
</evidence>
<dbReference type="PANTHER" id="PTHR12121">
    <property type="entry name" value="CARBON CATABOLITE REPRESSOR PROTEIN 4"/>
    <property type="match status" value="1"/>
</dbReference>
<keyword evidence="9" id="KW-0460">Magnesium</keyword>
<reference evidence="17" key="1">
    <citation type="journal article" date="2023" name="Mol. Biol. Evol.">
        <title>Third-Generation Sequencing Reveals the Adaptive Role of the Epigenome in Three Deep-Sea Polychaetes.</title>
        <authorList>
            <person name="Perez M."/>
            <person name="Aroh O."/>
            <person name="Sun Y."/>
            <person name="Lan Y."/>
            <person name="Juniper S.K."/>
            <person name="Young C.R."/>
            <person name="Angers B."/>
            <person name="Qian P.Y."/>
        </authorList>
    </citation>
    <scope>NUCLEOTIDE SEQUENCE</scope>
    <source>
        <strain evidence="17">R07B-5</strain>
    </source>
</reference>
<evidence type="ECO:0000256" key="13">
    <source>
        <dbReference type="ARBA" id="ARBA00083541"/>
    </source>
</evidence>
<evidence type="ECO:0000256" key="3">
    <source>
        <dbReference type="ARBA" id="ARBA00022553"/>
    </source>
</evidence>
<dbReference type="AlphaFoldDB" id="A0AAD9NLA8"/>
<evidence type="ECO:0000256" key="11">
    <source>
        <dbReference type="ARBA" id="ARBA00023128"/>
    </source>
</evidence>
<dbReference type="InterPro" id="IPR048821">
    <property type="entry name" value="PDE12-like_N"/>
</dbReference>
<dbReference type="InterPro" id="IPR036691">
    <property type="entry name" value="Endo/exonu/phosph_ase_sf"/>
</dbReference>
<evidence type="ECO:0000313" key="18">
    <source>
        <dbReference type="Proteomes" id="UP001209878"/>
    </source>
</evidence>
<comment type="cofactor">
    <cofactor evidence="1">
        <name>Mg(2+)</name>
        <dbReference type="ChEBI" id="CHEBI:18420"/>
    </cofactor>
</comment>
<keyword evidence="3" id="KW-0597">Phosphoprotein</keyword>
<evidence type="ECO:0000256" key="1">
    <source>
        <dbReference type="ARBA" id="ARBA00001946"/>
    </source>
</evidence>
<evidence type="ECO:0000256" key="7">
    <source>
        <dbReference type="ARBA" id="ARBA00022801"/>
    </source>
</evidence>
<proteinExistence type="predicted"/>
<keyword evidence="4" id="KW-0507">mRNA processing</keyword>
<keyword evidence="6" id="KW-0479">Metal-binding</keyword>
<feature type="domain" description="2',5'-phosphodiesterase 12-like N-terminal" evidence="16">
    <location>
        <begin position="168"/>
        <end position="274"/>
    </location>
</feature>
<dbReference type="GO" id="GO:0004535">
    <property type="term" value="F:poly(A)-specific ribonuclease activity"/>
    <property type="evidence" value="ECO:0007669"/>
    <property type="project" value="UniProtKB-ARBA"/>
</dbReference>
<sequence>MARNTFRQFHMARFPGLLHVFRATLPHKFGVFVTRCYLLFGKPRRMPTAGGMQSALVRAIDGAERMQLSFKYTSPVNGKERLYNFDRALDEHIDVTAARIAANVAKTLNKKKRKQSQEEKPELTVDVALFYDDVEVDRKMPNNLNKNVWRPGARLRVGDAEYVVVVNPPTVSSMRLPHSVMAGSFICPEVKLEFAELAACRFVWYREKPQATPKSDGSDSGCVDELGNNEKSRRKRKASKDESPEWEEIHEGYLYSTKDEDVGHRLQVVCFPASNDVASIEDVVYTATTESPVYEAPGFFPFQRRQEHTHTKTPSDRFRVMSYNILADLYADSDFSRDCLFSHCPPEVLSHDYRKPLLIREILGYNSDLILMQEVDEKFFKNDLSVVLGQHGFTGQLKVKAGDAPEGSAIFYRTSKFKLTAQHDLNISEALRTDPLCEDLLEKLHSSEALEEKVITKGTALQVCVLESTDNSAVKLIVATTHLYFHPRAPHVRLLQTMVCLRHLHRVKTSYQQQGHSPAVIFCGDFNSSPVTGVYQLITTKHIPSKHADWFAGGKEEFCGGIELEHQLDLVSVCGCPPYTNFVPEFQGCLDYIFVEPDRLPIAQVVPMPSHAEVTDLTALPNKLFPSDHIAIVCDLFWPKSQPR</sequence>
<name>A0AAD9NLA8_RIDPI</name>
<dbReference type="GO" id="GO:0000288">
    <property type="term" value="P:nuclear-transcribed mRNA catabolic process, deadenylation-dependent decay"/>
    <property type="evidence" value="ECO:0007669"/>
    <property type="project" value="TreeGrafter"/>
</dbReference>
<evidence type="ECO:0000256" key="14">
    <source>
        <dbReference type="SAM" id="MobiDB-lite"/>
    </source>
</evidence>
<evidence type="ECO:0000256" key="8">
    <source>
        <dbReference type="ARBA" id="ARBA00022839"/>
    </source>
</evidence>
<dbReference type="Pfam" id="PF21171">
    <property type="entry name" value="PDE12-like_N"/>
    <property type="match status" value="1"/>
</dbReference>
<dbReference type="FunFam" id="3.60.10.10:FF:000018">
    <property type="entry name" value="2',5'-phosphodiesterase 12"/>
    <property type="match status" value="1"/>
</dbReference>
<evidence type="ECO:0000259" key="16">
    <source>
        <dbReference type="Pfam" id="PF21171"/>
    </source>
</evidence>
<organism evidence="17 18">
    <name type="scientific">Ridgeia piscesae</name>
    <name type="common">Tubeworm</name>
    <dbReference type="NCBI Taxonomy" id="27915"/>
    <lineage>
        <taxon>Eukaryota</taxon>
        <taxon>Metazoa</taxon>
        <taxon>Spiralia</taxon>
        <taxon>Lophotrochozoa</taxon>
        <taxon>Annelida</taxon>
        <taxon>Polychaeta</taxon>
        <taxon>Sedentaria</taxon>
        <taxon>Canalipalpata</taxon>
        <taxon>Sabellida</taxon>
        <taxon>Siboglinidae</taxon>
        <taxon>Ridgeia</taxon>
    </lineage>
</organism>
<feature type="region of interest" description="Disordered" evidence="14">
    <location>
        <begin position="210"/>
        <end position="243"/>
    </location>
</feature>
<keyword evidence="10" id="KW-0809">Transit peptide</keyword>
<dbReference type="GO" id="GO:0046872">
    <property type="term" value="F:metal ion binding"/>
    <property type="evidence" value="ECO:0007669"/>
    <property type="project" value="UniProtKB-KW"/>
</dbReference>
<evidence type="ECO:0000256" key="2">
    <source>
        <dbReference type="ARBA" id="ARBA00004305"/>
    </source>
</evidence>
<evidence type="ECO:0000256" key="6">
    <source>
        <dbReference type="ARBA" id="ARBA00022723"/>
    </source>
</evidence>
<evidence type="ECO:0000256" key="9">
    <source>
        <dbReference type="ARBA" id="ARBA00022842"/>
    </source>
</evidence>
<protein>
    <recommendedName>
        <fullName evidence="12">2',5'-phosphodiesterase 12</fullName>
    </recommendedName>
    <alternativeName>
        <fullName evidence="13">Mitochondrial deadenylase</fullName>
    </alternativeName>
</protein>
<keyword evidence="7" id="KW-0378">Hydrolase</keyword>
<dbReference type="InterPro" id="IPR005135">
    <property type="entry name" value="Endo/exonuclease/phosphatase"/>
</dbReference>